<dbReference type="Pfam" id="PF01594">
    <property type="entry name" value="AI-2E_transport"/>
    <property type="match status" value="1"/>
</dbReference>
<reference evidence="7 8" key="1">
    <citation type="submission" date="2018-06" db="EMBL/GenBank/DDBJ databases">
        <title>Genomic Encyclopedia of Archaeal and Bacterial Type Strains, Phase II (KMG-II): from individual species to whole genera.</title>
        <authorList>
            <person name="Goeker M."/>
        </authorList>
    </citation>
    <scope>NUCLEOTIDE SEQUENCE [LARGE SCALE GENOMIC DNA]</scope>
    <source>
        <strain evidence="7 8">DSM 23857</strain>
    </source>
</reference>
<dbReference type="PANTHER" id="PTHR21716">
    <property type="entry name" value="TRANSMEMBRANE PROTEIN"/>
    <property type="match status" value="1"/>
</dbReference>
<dbReference type="InterPro" id="IPR002549">
    <property type="entry name" value="AI-2E-like"/>
</dbReference>
<name>A0A327QDY2_9BACT</name>
<evidence type="ECO:0000256" key="1">
    <source>
        <dbReference type="ARBA" id="ARBA00004141"/>
    </source>
</evidence>
<accession>A0A327QDY2</accession>
<keyword evidence="4 6" id="KW-1133">Transmembrane helix</keyword>
<evidence type="ECO:0000256" key="5">
    <source>
        <dbReference type="ARBA" id="ARBA00023136"/>
    </source>
</evidence>
<evidence type="ECO:0000256" key="6">
    <source>
        <dbReference type="SAM" id="Phobius"/>
    </source>
</evidence>
<keyword evidence="5 6" id="KW-0472">Membrane</keyword>
<dbReference type="GO" id="GO:0016020">
    <property type="term" value="C:membrane"/>
    <property type="evidence" value="ECO:0007669"/>
    <property type="project" value="UniProtKB-SubCell"/>
</dbReference>
<keyword evidence="3 6" id="KW-0812">Transmembrane</keyword>
<dbReference type="Proteomes" id="UP000249547">
    <property type="component" value="Unassembled WGS sequence"/>
</dbReference>
<evidence type="ECO:0000256" key="3">
    <source>
        <dbReference type="ARBA" id="ARBA00022692"/>
    </source>
</evidence>
<feature type="transmembrane region" description="Helical" evidence="6">
    <location>
        <begin position="66"/>
        <end position="87"/>
    </location>
</feature>
<organism evidence="7 8">
    <name type="scientific">Chitinophaga skermanii</name>
    <dbReference type="NCBI Taxonomy" id="331697"/>
    <lineage>
        <taxon>Bacteria</taxon>
        <taxon>Pseudomonadati</taxon>
        <taxon>Bacteroidota</taxon>
        <taxon>Chitinophagia</taxon>
        <taxon>Chitinophagales</taxon>
        <taxon>Chitinophagaceae</taxon>
        <taxon>Chitinophaga</taxon>
    </lineage>
</organism>
<feature type="transmembrane region" description="Helical" evidence="6">
    <location>
        <begin position="12"/>
        <end position="45"/>
    </location>
</feature>
<protein>
    <submittedName>
        <fullName evidence="7">Putative PurR-regulated permease PerM</fullName>
    </submittedName>
</protein>
<proteinExistence type="inferred from homology"/>
<feature type="transmembrane region" description="Helical" evidence="6">
    <location>
        <begin position="194"/>
        <end position="219"/>
    </location>
</feature>
<dbReference type="AlphaFoldDB" id="A0A327QDY2"/>
<evidence type="ECO:0000313" key="7">
    <source>
        <dbReference type="EMBL" id="RAJ01483.1"/>
    </source>
</evidence>
<feature type="transmembrane region" description="Helical" evidence="6">
    <location>
        <begin position="296"/>
        <end position="329"/>
    </location>
</feature>
<evidence type="ECO:0000313" key="8">
    <source>
        <dbReference type="Proteomes" id="UP000249547"/>
    </source>
</evidence>
<evidence type="ECO:0000256" key="2">
    <source>
        <dbReference type="ARBA" id="ARBA00009773"/>
    </source>
</evidence>
<dbReference type="RefSeq" id="WP_111599125.1">
    <property type="nucleotide sequence ID" value="NZ_QLLL01000007.1"/>
</dbReference>
<dbReference type="OrthoDB" id="9773730at2"/>
<feature type="transmembrane region" description="Helical" evidence="6">
    <location>
        <begin position="259"/>
        <end position="276"/>
    </location>
</feature>
<feature type="transmembrane region" description="Helical" evidence="6">
    <location>
        <begin position="136"/>
        <end position="160"/>
    </location>
</feature>
<feature type="transmembrane region" description="Helical" evidence="6">
    <location>
        <begin position="225"/>
        <end position="247"/>
    </location>
</feature>
<sequence>MSHLDNGRLKQIGFLLIILFLGIVLFKEMYAFFPGFLGAVTLYILTRKYMFRMVEQRGWGKRSAATVIMLATFLVILLPIGMLVNMLTAKVGYAVSHSSEMLAELTNLTNRISQSIGYNVLSEDRLQRLIENVTGALPGFLGATFNTLTAIAIMYFIYFFMLTNARQMEEALYEYIPLKDENVLLLSNELRNMVVSNAVGIPLIALIQSVIALVGYFIFQVPEPIFWFVVTCFTAMLPIVGAAAVYVPLGIYIISTGETWMGVGLLLYSFVVVGLSDNVFRFMLAKKIGDVHPLITIFGVIIGVNLFGFIGLIFGPLLISMFIVLLRIYSNEYFVKTRTVKVVKTVVPPKDKKK</sequence>
<comment type="subcellular location">
    <subcellularLocation>
        <location evidence="1">Membrane</location>
        <topology evidence="1">Multi-pass membrane protein</topology>
    </subcellularLocation>
</comment>
<dbReference type="PANTHER" id="PTHR21716:SF4">
    <property type="entry name" value="TRANSMEMBRANE PROTEIN 245"/>
    <property type="match status" value="1"/>
</dbReference>
<keyword evidence="8" id="KW-1185">Reference proteome</keyword>
<comment type="similarity">
    <text evidence="2">Belongs to the autoinducer-2 exporter (AI-2E) (TC 2.A.86) family.</text>
</comment>
<comment type="caution">
    <text evidence="7">The sequence shown here is derived from an EMBL/GenBank/DDBJ whole genome shotgun (WGS) entry which is preliminary data.</text>
</comment>
<dbReference type="EMBL" id="QLLL01000007">
    <property type="protein sequence ID" value="RAJ01483.1"/>
    <property type="molecule type" value="Genomic_DNA"/>
</dbReference>
<gene>
    <name evidence="7" type="ORF">LX64_03698</name>
</gene>
<evidence type="ECO:0000256" key="4">
    <source>
        <dbReference type="ARBA" id="ARBA00022989"/>
    </source>
</evidence>